<accession>A0A3A6TLG2</accession>
<sequence>MISAVPIQKLTTTPNRAQKIANGVQAVERFSVLTEEDCLAVRIEGYQELFENKASFDAMTYDMRAHLAWNLAEDYLCLAEQLLNEPDPQLKDKVELLTLAFAEVEKALANFLFAKNNYRHKADRAACDAKRVQIEQKKNSLLLEIATIKSKQKPSSPIPCCQRKIVIPALMSHAQVKETIRLERLPYQNKALGVSSELELESTLLEPDLEDMKERLSMLPKTSLLAKYGNAHDIATAYWNVGVQIIASAERRVKQAKEPSIKSLTPEKHIKNQLSEYIDGKEMFEIALSCLEKAREIYSDRATKESCDEEILSCKKELAILIKKMDKVNKPQPNTQKDYCPTHAIRPEALPVCEPRLHDKEKRNTKSRSSKRAEQSIYKGTKITTRALDFEQQKKISMTFDEFINSKPMSKSSQCGLHRFKPKLSQQAKQHFKSLQQKAFRQHFMLSRALSTDEIRRLYVSD</sequence>
<reference evidence="2 3" key="1">
    <citation type="submission" date="2018-09" db="EMBL/GenBank/DDBJ databases">
        <title>Phylogeny of the Shewanellaceae, and recommendation for two new genera, Pseudoshewanella and Parashewanella.</title>
        <authorList>
            <person name="Wang G."/>
        </authorList>
    </citation>
    <scope>NUCLEOTIDE SEQUENCE [LARGE SCALE GENOMIC DNA]</scope>
    <source>
        <strain evidence="2 3">KCTC 22492</strain>
    </source>
</reference>
<dbReference type="Proteomes" id="UP000273022">
    <property type="component" value="Unassembled WGS sequence"/>
</dbReference>
<evidence type="ECO:0000256" key="1">
    <source>
        <dbReference type="SAM" id="MobiDB-lite"/>
    </source>
</evidence>
<dbReference type="EMBL" id="QYYH01000071">
    <property type="protein sequence ID" value="RJY12973.1"/>
    <property type="molecule type" value="Genomic_DNA"/>
</dbReference>
<dbReference type="RefSeq" id="WP_121853885.1">
    <property type="nucleotide sequence ID" value="NZ_CP037952.1"/>
</dbReference>
<organism evidence="2 3">
    <name type="scientific">Parashewanella spongiae</name>
    <dbReference type="NCBI Taxonomy" id="342950"/>
    <lineage>
        <taxon>Bacteria</taxon>
        <taxon>Pseudomonadati</taxon>
        <taxon>Pseudomonadota</taxon>
        <taxon>Gammaproteobacteria</taxon>
        <taxon>Alteromonadales</taxon>
        <taxon>Shewanellaceae</taxon>
        <taxon>Parashewanella</taxon>
    </lineage>
</organism>
<feature type="compositionally biased region" description="Basic and acidic residues" evidence="1">
    <location>
        <begin position="355"/>
        <end position="364"/>
    </location>
</feature>
<gene>
    <name evidence="2" type="ORF">D5R81_12045</name>
</gene>
<feature type="region of interest" description="Disordered" evidence="1">
    <location>
        <begin position="351"/>
        <end position="376"/>
    </location>
</feature>
<name>A0A3A6TLG2_9GAMM</name>
<keyword evidence="3" id="KW-1185">Reference proteome</keyword>
<protein>
    <submittedName>
        <fullName evidence="2">Uncharacterized protein</fullName>
    </submittedName>
</protein>
<dbReference type="AlphaFoldDB" id="A0A3A6TLG2"/>
<evidence type="ECO:0000313" key="2">
    <source>
        <dbReference type="EMBL" id="RJY12973.1"/>
    </source>
</evidence>
<evidence type="ECO:0000313" key="3">
    <source>
        <dbReference type="Proteomes" id="UP000273022"/>
    </source>
</evidence>
<proteinExistence type="predicted"/>
<comment type="caution">
    <text evidence="2">The sequence shown here is derived from an EMBL/GenBank/DDBJ whole genome shotgun (WGS) entry which is preliminary data.</text>
</comment>